<feature type="transmembrane region" description="Helical" evidence="12">
    <location>
        <begin position="89"/>
        <end position="114"/>
    </location>
</feature>
<evidence type="ECO:0000256" key="6">
    <source>
        <dbReference type="ARBA" id="ARBA00022801"/>
    </source>
</evidence>
<organism evidence="14 15">
    <name type="scientific">Streptomyces mobaraensis</name>
    <name type="common">Streptoverticillium mobaraense</name>
    <dbReference type="NCBI Taxonomy" id="35621"/>
    <lineage>
        <taxon>Bacteria</taxon>
        <taxon>Bacillati</taxon>
        <taxon>Actinomycetota</taxon>
        <taxon>Actinomycetes</taxon>
        <taxon>Kitasatosporales</taxon>
        <taxon>Streptomycetaceae</taxon>
        <taxon>Streptomyces</taxon>
    </lineage>
</organism>
<keyword evidence="15" id="KW-1185">Reference proteome</keyword>
<evidence type="ECO:0000256" key="2">
    <source>
        <dbReference type="ARBA" id="ARBA00022475"/>
    </source>
</evidence>
<dbReference type="GO" id="GO:0005886">
    <property type="term" value="C:plasma membrane"/>
    <property type="evidence" value="ECO:0007669"/>
    <property type="project" value="UniProtKB-SubCell"/>
</dbReference>
<keyword evidence="10 12" id="KW-0472">Membrane</keyword>
<dbReference type="Gene3D" id="3.30.2010.10">
    <property type="entry name" value="Metalloproteases ('zincins'), catalytic domain"/>
    <property type="match status" value="1"/>
</dbReference>
<evidence type="ECO:0000313" key="15">
    <source>
        <dbReference type="Proteomes" id="UP000327000"/>
    </source>
</evidence>
<feature type="domain" description="Peptidase M48" evidence="13">
    <location>
        <begin position="177"/>
        <end position="393"/>
    </location>
</feature>
<dbReference type="GO" id="GO:0006508">
    <property type="term" value="P:proteolysis"/>
    <property type="evidence" value="ECO:0007669"/>
    <property type="project" value="UniProtKB-KW"/>
</dbReference>
<dbReference type="AlphaFoldDB" id="A0A5N5VWS8"/>
<keyword evidence="5" id="KW-0479">Metal-binding</keyword>
<dbReference type="GO" id="GO:0004222">
    <property type="term" value="F:metalloendopeptidase activity"/>
    <property type="evidence" value="ECO:0007669"/>
    <property type="project" value="InterPro"/>
</dbReference>
<name>A0A5N5VWS8_STRMB</name>
<dbReference type="PANTHER" id="PTHR43221:SF1">
    <property type="entry name" value="PROTEASE HTPX"/>
    <property type="match status" value="1"/>
</dbReference>
<keyword evidence="6 11" id="KW-0378">Hydrolase</keyword>
<keyword evidence="3 11" id="KW-0645">Protease</keyword>
<evidence type="ECO:0000256" key="10">
    <source>
        <dbReference type="ARBA" id="ARBA00023136"/>
    </source>
</evidence>
<keyword evidence="2" id="KW-1003">Cell membrane</keyword>
<comment type="subcellular location">
    <subcellularLocation>
        <location evidence="1">Cell membrane</location>
        <topology evidence="1">Multi-pass membrane protein</topology>
    </subcellularLocation>
</comment>
<evidence type="ECO:0000259" key="13">
    <source>
        <dbReference type="Pfam" id="PF01435"/>
    </source>
</evidence>
<dbReference type="OrthoDB" id="7870694at2"/>
<feature type="transmembrane region" description="Helical" evidence="12">
    <location>
        <begin position="120"/>
        <end position="137"/>
    </location>
</feature>
<dbReference type="InterPro" id="IPR050083">
    <property type="entry name" value="HtpX_protease"/>
</dbReference>
<dbReference type="PANTHER" id="PTHR43221">
    <property type="entry name" value="PROTEASE HTPX"/>
    <property type="match status" value="1"/>
</dbReference>
<dbReference type="Pfam" id="PF01435">
    <property type="entry name" value="Peptidase_M48"/>
    <property type="match status" value="1"/>
</dbReference>
<proteinExistence type="inferred from homology"/>
<reference evidence="14 15" key="1">
    <citation type="journal article" date="2019" name="Microb. Cell Fact.">
        <title>Exploring novel herbicidin analogues by transcriptional regulator overexpression and MS/MS molecular networking.</title>
        <authorList>
            <person name="Shi Y."/>
            <person name="Gu R."/>
            <person name="Li Y."/>
            <person name="Wang X."/>
            <person name="Ren W."/>
            <person name="Li X."/>
            <person name="Wang L."/>
            <person name="Xie Y."/>
            <person name="Hong B."/>
        </authorList>
    </citation>
    <scope>NUCLEOTIDE SEQUENCE [LARGE SCALE GENOMIC DNA]</scope>
    <source>
        <strain evidence="14 15">US-43</strain>
    </source>
</reference>
<comment type="cofactor">
    <cofactor evidence="11">
        <name>Zn(2+)</name>
        <dbReference type="ChEBI" id="CHEBI:29105"/>
    </cofactor>
    <text evidence="11">Binds 1 zinc ion per subunit.</text>
</comment>
<comment type="similarity">
    <text evidence="11">Belongs to the peptidase M48 family.</text>
</comment>
<evidence type="ECO:0000256" key="11">
    <source>
        <dbReference type="RuleBase" id="RU003983"/>
    </source>
</evidence>
<evidence type="ECO:0000256" key="3">
    <source>
        <dbReference type="ARBA" id="ARBA00022670"/>
    </source>
</evidence>
<keyword evidence="9 11" id="KW-0482">Metalloprotease</keyword>
<evidence type="ECO:0000256" key="12">
    <source>
        <dbReference type="SAM" id="Phobius"/>
    </source>
</evidence>
<evidence type="ECO:0000256" key="4">
    <source>
        <dbReference type="ARBA" id="ARBA00022692"/>
    </source>
</evidence>
<keyword evidence="4 12" id="KW-0812">Transmembrane</keyword>
<evidence type="ECO:0000256" key="9">
    <source>
        <dbReference type="ARBA" id="ARBA00023049"/>
    </source>
</evidence>
<keyword evidence="7 11" id="KW-0862">Zinc</keyword>
<evidence type="ECO:0000313" key="14">
    <source>
        <dbReference type="EMBL" id="KAB7832707.1"/>
    </source>
</evidence>
<protein>
    <submittedName>
        <fullName evidence="14">M48 family metalloprotease</fullName>
    </submittedName>
</protein>
<dbReference type="EMBL" id="VOKX01000143">
    <property type="protein sequence ID" value="KAB7832707.1"/>
    <property type="molecule type" value="Genomic_DNA"/>
</dbReference>
<evidence type="ECO:0000256" key="1">
    <source>
        <dbReference type="ARBA" id="ARBA00004651"/>
    </source>
</evidence>
<evidence type="ECO:0000256" key="7">
    <source>
        <dbReference type="ARBA" id="ARBA00022833"/>
    </source>
</evidence>
<dbReference type="CDD" id="cd07328">
    <property type="entry name" value="M48_Ste24p_like"/>
    <property type="match status" value="1"/>
</dbReference>
<accession>A0A5N5VWS8</accession>
<dbReference type="InterPro" id="IPR001915">
    <property type="entry name" value="Peptidase_M48"/>
</dbReference>
<keyword evidence="8 12" id="KW-1133">Transmembrane helix</keyword>
<sequence length="436" mass="47105">MRTDGAERAERLTATRACPECDGVIPIDERYVDWCDSCDWNVDPDPAGPRPGRVAAVRRTLARRYGEQLADEMGRGGDLGRPRRDAATVAAFALALLVHGVTVAVAVAGVLLIVLGWSTVVQPVIGVVALAVSVVLWPRPARPPRNAPVLYRADAPELFALIDEVGAGVGTAGVDAVVVDARFNAAVTAYGYRGRRVLFLGLPLWRVLSPRERVALLGHELGHFAHGDIRYGFITGQALHTLSTWHYTLARTPVRGLMELFVNAVTFLPRQAVLGLLLLLDHLSLRASQRAEYLADADAARVGSTEAAVGLLDRLLLFRTVDSELRRVSAAASMRGGRSGHEAREQAERSLWEGLTAHVGAVPEREVERLRRVGTRRGHSVDSTHPPTHLRRQCLLAGGPQPATVAYGDARLAATATELAAAEALLARQVVRDRVI</sequence>
<evidence type="ECO:0000256" key="8">
    <source>
        <dbReference type="ARBA" id="ARBA00022989"/>
    </source>
</evidence>
<dbReference type="Proteomes" id="UP000327000">
    <property type="component" value="Unassembled WGS sequence"/>
</dbReference>
<evidence type="ECO:0000256" key="5">
    <source>
        <dbReference type="ARBA" id="ARBA00022723"/>
    </source>
</evidence>
<comment type="caution">
    <text evidence="14">The sequence shown here is derived from an EMBL/GenBank/DDBJ whole genome shotgun (WGS) entry which is preliminary data.</text>
</comment>
<gene>
    <name evidence="14" type="ORF">FRZ00_34435</name>
</gene>
<dbReference type="GO" id="GO:0046872">
    <property type="term" value="F:metal ion binding"/>
    <property type="evidence" value="ECO:0007669"/>
    <property type="project" value="UniProtKB-KW"/>
</dbReference>